<gene>
    <name evidence="1 2" type="primary">rsmH</name>
    <name evidence="2" type="ORF">KQI20_05430</name>
</gene>
<proteinExistence type="inferred from homology"/>
<keyword evidence="1" id="KW-0698">rRNA processing</keyword>
<comment type="subcellular location">
    <subcellularLocation>
        <location evidence="1">Cytoplasm</location>
    </subcellularLocation>
</comment>
<dbReference type="EMBL" id="JAHLOQ010000010">
    <property type="protein sequence ID" value="MBU5335875.1"/>
    <property type="molecule type" value="Genomic_DNA"/>
</dbReference>
<dbReference type="Proteomes" id="UP001196301">
    <property type="component" value="Unassembled WGS sequence"/>
</dbReference>
<accession>A0ABS6DVL4</accession>
<keyword evidence="1" id="KW-0949">S-adenosyl-L-methionine</keyword>
<reference evidence="2 3" key="1">
    <citation type="submission" date="2021-06" db="EMBL/GenBank/DDBJ databases">
        <authorList>
            <person name="Sun Q."/>
            <person name="Li D."/>
        </authorList>
    </citation>
    <scope>NUCLEOTIDE SEQUENCE [LARGE SCALE GENOMIC DNA]</scope>
    <source>
        <strain evidence="2 3">N19</strain>
    </source>
</reference>
<name>A0ABS6DVL4_9FIRM</name>
<evidence type="ECO:0000313" key="3">
    <source>
        <dbReference type="Proteomes" id="UP001196301"/>
    </source>
</evidence>
<dbReference type="PANTHER" id="PTHR11265:SF0">
    <property type="entry name" value="12S RRNA N4-METHYLCYTIDINE METHYLTRANSFERASE"/>
    <property type="match status" value="1"/>
</dbReference>
<dbReference type="EC" id="2.1.1.199" evidence="1"/>
<comment type="similarity">
    <text evidence="1">Belongs to the methyltransferase superfamily. RsmH family.</text>
</comment>
<dbReference type="GO" id="GO:0008168">
    <property type="term" value="F:methyltransferase activity"/>
    <property type="evidence" value="ECO:0007669"/>
    <property type="project" value="UniProtKB-KW"/>
</dbReference>
<feature type="binding site" evidence="1">
    <location>
        <position position="101"/>
    </location>
    <ligand>
        <name>S-adenosyl-L-methionine</name>
        <dbReference type="ChEBI" id="CHEBI:59789"/>
    </ligand>
</feature>
<evidence type="ECO:0000313" key="2">
    <source>
        <dbReference type="EMBL" id="MBU5335875.1"/>
    </source>
</evidence>
<sequence>MEFHHVSVLLDECIENLNIKEDGVYVDCTMGGAGHSKEIVKRLSKDGLFIGFDQDKNAIATAKERLAEYSDRVKFVHSNFSNIKEELEKIGVYKIDGVLADLGVSSHQLDEADRGFSYMHDAPLDMRMDVRKPFSAYDVVNTYSEEQLAKIIKDYGEDNWAKRIAKFIVEARQEKPIEKTGELVDVIKKAIPKKARIDGPHPAKRTFQAIRIEVNNELGVINKMIDDAVSMMNKGGRICIITFHSLEDRIVKNEFKELSLSCVCPPELPICQCDKVSEVKVITRKPILPSKEEIEANPRSRSAKLRVAEKK</sequence>
<dbReference type="HAMAP" id="MF_01007">
    <property type="entry name" value="16SrRNA_methyltr_H"/>
    <property type="match status" value="1"/>
</dbReference>
<keyword evidence="3" id="KW-1185">Reference proteome</keyword>
<feature type="binding site" evidence="1">
    <location>
        <begin position="33"/>
        <end position="35"/>
    </location>
    <ligand>
        <name>S-adenosyl-L-methionine</name>
        <dbReference type="ChEBI" id="CHEBI:59789"/>
    </ligand>
</feature>
<dbReference type="GO" id="GO:0032259">
    <property type="term" value="P:methylation"/>
    <property type="evidence" value="ECO:0007669"/>
    <property type="project" value="UniProtKB-KW"/>
</dbReference>
<dbReference type="InterPro" id="IPR002903">
    <property type="entry name" value="RsmH"/>
</dbReference>
<dbReference type="NCBIfam" id="TIGR00006">
    <property type="entry name" value="16S rRNA (cytosine(1402)-N(4))-methyltransferase RsmH"/>
    <property type="match status" value="1"/>
</dbReference>
<dbReference type="PIRSF" id="PIRSF004486">
    <property type="entry name" value="MraW"/>
    <property type="match status" value="1"/>
</dbReference>
<feature type="binding site" evidence="1">
    <location>
        <position position="53"/>
    </location>
    <ligand>
        <name>S-adenosyl-L-methionine</name>
        <dbReference type="ChEBI" id="CHEBI:59789"/>
    </ligand>
</feature>
<evidence type="ECO:0000256" key="1">
    <source>
        <dbReference type="HAMAP-Rule" id="MF_01007"/>
    </source>
</evidence>
<keyword evidence="1 2" id="KW-0489">Methyltransferase</keyword>
<feature type="binding site" evidence="1">
    <location>
        <position position="108"/>
    </location>
    <ligand>
        <name>S-adenosyl-L-methionine</name>
        <dbReference type="ChEBI" id="CHEBI:59789"/>
    </ligand>
</feature>
<organism evidence="2 3">
    <name type="scientific">Intestinibacter bartlettii</name>
    <dbReference type="NCBI Taxonomy" id="261299"/>
    <lineage>
        <taxon>Bacteria</taxon>
        <taxon>Bacillati</taxon>
        <taxon>Bacillota</taxon>
        <taxon>Clostridia</taxon>
        <taxon>Peptostreptococcales</taxon>
        <taxon>Peptostreptococcaceae</taxon>
        <taxon>Intestinibacter</taxon>
    </lineage>
</organism>
<feature type="binding site" evidence="1">
    <location>
        <position position="80"/>
    </location>
    <ligand>
        <name>S-adenosyl-L-methionine</name>
        <dbReference type="ChEBI" id="CHEBI:59789"/>
    </ligand>
</feature>
<dbReference type="RefSeq" id="WP_216569011.1">
    <property type="nucleotide sequence ID" value="NZ_JAHLOQ010000010.1"/>
</dbReference>
<keyword evidence="1" id="KW-0963">Cytoplasm</keyword>
<dbReference type="Pfam" id="PF01795">
    <property type="entry name" value="Methyltransf_5"/>
    <property type="match status" value="1"/>
</dbReference>
<keyword evidence="1 2" id="KW-0808">Transferase</keyword>
<comment type="caution">
    <text evidence="2">The sequence shown here is derived from an EMBL/GenBank/DDBJ whole genome shotgun (WGS) entry which is preliminary data.</text>
</comment>
<dbReference type="PANTHER" id="PTHR11265">
    <property type="entry name" value="S-ADENOSYL-METHYLTRANSFERASE MRAW"/>
    <property type="match status" value="1"/>
</dbReference>
<comment type="catalytic activity">
    <reaction evidence="1">
        <text>cytidine(1402) in 16S rRNA + S-adenosyl-L-methionine = N(4)-methylcytidine(1402) in 16S rRNA + S-adenosyl-L-homocysteine + H(+)</text>
        <dbReference type="Rhea" id="RHEA:42928"/>
        <dbReference type="Rhea" id="RHEA-COMP:10286"/>
        <dbReference type="Rhea" id="RHEA-COMP:10287"/>
        <dbReference type="ChEBI" id="CHEBI:15378"/>
        <dbReference type="ChEBI" id="CHEBI:57856"/>
        <dbReference type="ChEBI" id="CHEBI:59789"/>
        <dbReference type="ChEBI" id="CHEBI:74506"/>
        <dbReference type="ChEBI" id="CHEBI:82748"/>
        <dbReference type="EC" id="2.1.1.199"/>
    </reaction>
</comment>
<comment type="function">
    <text evidence="1">Specifically methylates the N4 position of cytidine in position 1402 (C1402) of 16S rRNA.</text>
</comment>
<protein>
    <recommendedName>
        <fullName evidence="1">Ribosomal RNA small subunit methyltransferase H</fullName>
        <ecNumber evidence="1">2.1.1.199</ecNumber>
    </recommendedName>
    <alternativeName>
        <fullName evidence="1">16S rRNA m(4)C1402 methyltransferase</fullName>
    </alternativeName>
    <alternativeName>
        <fullName evidence="1">rRNA (cytosine-N(4)-)-methyltransferase RsmH</fullName>
    </alternativeName>
</protein>